<organism evidence="2 3">
    <name type="scientific">Roseobacter phage RD-1410Ws-07</name>
    <dbReference type="NCBI Taxonomy" id="1815985"/>
    <lineage>
        <taxon>Viruses</taxon>
        <taxon>Duplodnaviria</taxon>
        <taxon>Heunggongvirae</taxon>
        <taxon>Uroviricota</taxon>
        <taxon>Caudoviricetes</taxon>
        <taxon>Schitoviridae</taxon>
        <taxon>Rhodovirinae</taxon>
        <taxon>Sanyabayvirus</taxon>
        <taxon>Sanyabayvirus DS1410Ws06</taxon>
    </lineage>
</organism>
<sequence>MNMIFFVLVVALNWAIKLTMGWIAWHFTHWAFTDPAEWVAIVIVSVAAVTTKINVSWTDDRGRDWSTGS</sequence>
<dbReference type="Proteomes" id="UP000257988">
    <property type="component" value="Segment"/>
</dbReference>
<protein>
    <submittedName>
        <fullName evidence="2">Uncharacterized protein</fullName>
    </submittedName>
</protein>
<keyword evidence="1" id="KW-1133">Transmembrane helix</keyword>
<keyword evidence="1" id="KW-0812">Transmembrane</keyword>
<accession>A0A191VYN3</accession>
<evidence type="ECO:0000256" key="1">
    <source>
        <dbReference type="SAM" id="Phobius"/>
    </source>
</evidence>
<evidence type="ECO:0000313" key="3">
    <source>
        <dbReference type="Proteomes" id="UP000257988"/>
    </source>
</evidence>
<evidence type="ECO:0000313" key="2">
    <source>
        <dbReference type="EMBL" id="ANJ20818.1"/>
    </source>
</evidence>
<proteinExistence type="predicted"/>
<reference evidence="2 3" key="1">
    <citation type="journal article" date="2016" name="Curr. Microbiol.">
        <title>Characterization and Complete Genome Sequences of Three N4-Like Roseobacter Phages Isolated from the South China Sea.</title>
        <authorList>
            <person name="Li B."/>
            <person name="Zhang S."/>
            <person name="Long L."/>
            <person name="Huang S."/>
        </authorList>
    </citation>
    <scope>NUCLEOTIDE SEQUENCE [LARGE SCALE GENOMIC DNA]</scope>
</reference>
<feature type="transmembrane region" description="Helical" evidence="1">
    <location>
        <begin position="37"/>
        <end position="55"/>
    </location>
</feature>
<gene>
    <name evidence="2" type="ORF">RDp07_gp07</name>
</gene>
<keyword evidence="1" id="KW-0472">Membrane</keyword>
<dbReference type="EMBL" id="KU885990">
    <property type="protein sequence ID" value="ANJ20818.1"/>
    <property type="molecule type" value="Genomic_DNA"/>
</dbReference>
<name>A0A191VYN3_9CAUD</name>